<dbReference type="AlphaFoldDB" id="A0A2G8RK82"/>
<dbReference type="InterPro" id="IPR032874">
    <property type="entry name" value="DDE_dom"/>
</dbReference>
<dbReference type="Proteomes" id="UP000231259">
    <property type="component" value="Unassembled WGS sequence"/>
</dbReference>
<dbReference type="PANTHER" id="PTHR35528:SF3">
    <property type="entry name" value="BLL1675 PROTEIN"/>
    <property type="match status" value="1"/>
</dbReference>
<reference evidence="6 7" key="1">
    <citation type="submission" date="2013-09" db="EMBL/GenBank/DDBJ databases">
        <title>Genome sequencing of Phaeobacter antarcticus sp. nov. SM1211.</title>
        <authorList>
            <person name="Zhang X.-Y."/>
            <person name="Liu C."/>
            <person name="Chen X.-L."/>
            <person name="Xie B.-B."/>
            <person name="Qin Q.-L."/>
            <person name="Rong J.-C."/>
            <person name="Zhang Y.-Z."/>
        </authorList>
    </citation>
    <scope>NUCLEOTIDE SEQUENCE [LARGE SCALE GENOMIC DNA]</scope>
    <source>
        <strain evidence="6 7">SM1211</strain>
    </source>
</reference>
<evidence type="ECO:0000313" key="6">
    <source>
        <dbReference type="EMBL" id="PIL22006.1"/>
    </source>
</evidence>
<evidence type="ECO:0000313" key="7">
    <source>
        <dbReference type="Proteomes" id="UP000231259"/>
    </source>
</evidence>
<proteinExistence type="predicted"/>
<evidence type="ECO:0000256" key="1">
    <source>
        <dbReference type="ARBA" id="ARBA00022578"/>
    </source>
</evidence>
<evidence type="ECO:0000259" key="5">
    <source>
        <dbReference type="Pfam" id="PF13610"/>
    </source>
</evidence>
<organism evidence="6 7">
    <name type="scientific">Puniceibacterium antarcticum</name>
    <dbReference type="NCBI Taxonomy" id="1206336"/>
    <lineage>
        <taxon>Bacteria</taxon>
        <taxon>Pseudomonadati</taxon>
        <taxon>Pseudomonadota</taxon>
        <taxon>Alphaproteobacteria</taxon>
        <taxon>Rhodobacterales</taxon>
        <taxon>Paracoccaceae</taxon>
        <taxon>Puniceibacterium</taxon>
    </lineage>
</organism>
<dbReference type="GO" id="GO:0032196">
    <property type="term" value="P:transposition"/>
    <property type="evidence" value="ECO:0007669"/>
    <property type="project" value="UniProtKB-KW"/>
</dbReference>
<comment type="caution">
    <text evidence="6">The sequence shown here is derived from an EMBL/GenBank/DDBJ whole genome shotgun (WGS) entry which is preliminary data.</text>
</comment>
<dbReference type="PANTHER" id="PTHR35528">
    <property type="entry name" value="BLL1675 PROTEIN"/>
    <property type="match status" value="1"/>
</dbReference>
<keyword evidence="7" id="KW-1185">Reference proteome</keyword>
<feature type="region of interest" description="Disordered" evidence="4">
    <location>
        <begin position="153"/>
        <end position="183"/>
    </location>
</feature>
<keyword evidence="1" id="KW-0815">Transposition</keyword>
<evidence type="ECO:0000256" key="3">
    <source>
        <dbReference type="ARBA" id="ARBA00023172"/>
    </source>
</evidence>
<name>A0A2G8RK82_9RHOB</name>
<dbReference type="InterPro" id="IPR052183">
    <property type="entry name" value="IS_Transposase"/>
</dbReference>
<sequence length="183" mass="21727">MQTLKINDKRHRFPSQIIAHVVWLYVRFNLSLREVDELILERGMDVSFETIRRWTVKFAPLIAHFLRRRPPCPGAVWYLDEVVVKNAGRSYRFWRTVDQHGVVLEEILQSRLDKRAAKRLLVKLMKRWGVVPKRIITEKLRSCGVAKREEAPGLDHWSHEGPNNRAENSHLPLRKRERMMQGF</sequence>
<dbReference type="GO" id="GO:0006310">
    <property type="term" value="P:DNA recombination"/>
    <property type="evidence" value="ECO:0007669"/>
    <property type="project" value="UniProtKB-KW"/>
</dbReference>
<dbReference type="EMBL" id="AWWI01000017">
    <property type="protein sequence ID" value="PIL22006.1"/>
    <property type="molecule type" value="Genomic_DNA"/>
</dbReference>
<dbReference type="NCBIfam" id="NF033587">
    <property type="entry name" value="transpos_IS6"/>
    <property type="match status" value="1"/>
</dbReference>
<keyword evidence="2" id="KW-0238">DNA-binding</keyword>
<gene>
    <name evidence="6" type="ORF">P775_01530</name>
</gene>
<keyword evidence="3" id="KW-0233">DNA recombination</keyword>
<evidence type="ECO:0000256" key="4">
    <source>
        <dbReference type="SAM" id="MobiDB-lite"/>
    </source>
</evidence>
<accession>A0A2G8RK82</accession>
<evidence type="ECO:0000256" key="2">
    <source>
        <dbReference type="ARBA" id="ARBA00023125"/>
    </source>
</evidence>
<protein>
    <recommendedName>
        <fullName evidence="5">DDE domain-containing protein</fullName>
    </recommendedName>
</protein>
<dbReference type="Pfam" id="PF13610">
    <property type="entry name" value="DDE_Tnp_IS240"/>
    <property type="match status" value="1"/>
</dbReference>
<dbReference type="InterPro" id="IPR047930">
    <property type="entry name" value="Transpos_IS6"/>
</dbReference>
<feature type="domain" description="DDE" evidence="5">
    <location>
        <begin position="76"/>
        <end position="183"/>
    </location>
</feature>
<dbReference type="GO" id="GO:0003677">
    <property type="term" value="F:DNA binding"/>
    <property type="evidence" value="ECO:0007669"/>
    <property type="project" value="UniProtKB-KW"/>
</dbReference>